<evidence type="ECO:0000256" key="1">
    <source>
        <dbReference type="ARBA" id="ARBA00001946"/>
    </source>
</evidence>
<dbReference type="GO" id="GO:0050532">
    <property type="term" value="F:2-phosphosulfolactate phosphatase activity"/>
    <property type="evidence" value="ECO:0007669"/>
    <property type="project" value="UniProtKB-EC"/>
</dbReference>
<dbReference type="PANTHER" id="PTHR37311:SF1">
    <property type="entry name" value="2-PHOSPHOSULFOLACTATE PHOSPHATASE-RELATED"/>
    <property type="match status" value="1"/>
</dbReference>
<comment type="cofactor">
    <cofactor evidence="1">
        <name>Mg(2+)</name>
        <dbReference type="ChEBI" id="CHEBI:18420"/>
    </cofactor>
</comment>
<dbReference type="OrthoDB" id="4913at2"/>
<evidence type="ECO:0000256" key="7">
    <source>
        <dbReference type="ARBA" id="ARBA00033711"/>
    </source>
</evidence>
<evidence type="ECO:0000256" key="5">
    <source>
        <dbReference type="ARBA" id="ARBA00022801"/>
    </source>
</evidence>
<evidence type="ECO:0000313" key="9">
    <source>
        <dbReference type="Proteomes" id="UP000188597"/>
    </source>
</evidence>
<evidence type="ECO:0000256" key="4">
    <source>
        <dbReference type="ARBA" id="ARBA00021948"/>
    </source>
</evidence>
<dbReference type="AlphaFoldDB" id="A0A1V3GC08"/>
<reference evidence="8 9" key="1">
    <citation type="submission" date="2016-11" db="EMBL/GenBank/DDBJ databases">
        <authorList>
            <person name="Jaros S."/>
            <person name="Januszkiewicz K."/>
            <person name="Wedrychowicz H."/>
        </authorList>
    </citation>
    <scope>NUCLEOTIDE SEQUENCE [LARGE SCALE GENOMIC DNA]</scope>
    <source>
        <strain evidence="8 9">Con a/3</strain>
    </source>
</reference>
<organism evidence="8 9">
    <name type="scientific">Fictibacillus arsenicus</name>
    <dbReference type="NCBI Taxonomy" id="255247"/>
    <lineage>
        <taxon>Bacteria</taxon>
        <taxon>Bacillati</taxon>
        <taxon>Bacillota</taxon>
        <taxon>Bacilli</taxon>
        <taxon>Bacillales</taxon>
        <taxon>Fictibacillaceae</taxon>
        <taxon>Fictibacillus</taxon>
    </lineage>
</organism>
<comment type="catalytic activity">
    <reaction evidence="7">
        <text>(2R)-O-phospho-3-sulfolactate + H2O = (2R)-3-sulfolactate + phosphate</text>
        <dbReference type="Rhea" id="RHEA:23416"/>
        <dbReference type="ChEBI" id="CHEBI:15377"/>
        <dbReference type="ChEBI" id="CHEBI:15597"/>
        <dbReference type="ChEBI" id="CHEBI:43474"/>
        <dbReference type="ChEBI" id="CHEBI:58738"/>
        <dbReference type="EC" id="3.1.3.71"/>
    </reaction>
</comment>
<name>A0A1V3GC08_9BACL</name>
<dbReference type="PANTHER" id="PTHR37311">
    <property type="entry name" value="2-PHOSPHOSULFOLACTATE PHOSPHATASE-RELATED"/>
    <property type="match status" value="1"/>
</dbReference>
<dbReference type="GO" id="GO:0000287">
    <property type="term" value="F:magnesium ion binding"/>
    <property type="evidence" value="ECO:0007669"/>
    <property type="project" value="InterPro"/>
</dbReference>
<dbReference type="SUPFAM" id="SSF142823">
    <property type="entry name" value="ComB-like"/>
    <property type="match status" value="1"/>
</dbReference>
<evidence type="ECO:0000256" key="3">
    <source>
        <dbReference type="ARBA" id="ARBA00012953"/>
    </source>
</evidence>
<dbReference type="EC" id="3.1.3.71" evidence="3"/>
<dbReference type="InterPro" id="IPR036702">
    <property type="entry name" value="ComB-like_sf"/>
</dbReference>
<proteinExistence type="inferred from homology"/>
<comment type="similarity">
    <text evidence="2">Belongs to the ComB family.</text>
</comment>
<dbReference type="Proteomes" id="UP000188597">
    <property type="component" value="Unassembled WGS sequence"/>
</dbReference>
<dbReference type="GO" id="GO:0050545">
    <property type="term" value="F:sulfopyruvate decarboxylase activity"/>
    <property type="evidence" value="ECO:0007669"/>
    <property type="project" value="TreeGrafter"/>
</dbReference>
<gene>
    <name evidence="8" type="ORF">UN64_03290</name>
</gene>
<dbReference type="EMBL" id="MQMF01000001">
    <property type="protein sequence ID" value="OOE14242.1"/>
    <property type="molecule type" value="Genomic_DNA"/>
</dbReference>
<sequence length="260" mass="28170">MNAFFDQSSYEIKVEWGIRGAREAAKREEILIIVDVLSFSSTVIAAMENEALIYPFPPPINEKANKYADQLDAELVVGREKAFKTGKHSLSPNSFTAVDRGKSYVLCSLNGAACVEAAKKIPALLLGSLRNAEAVAEAALELKKKTGKPITIIACGERWEKASGNENELRPAIEDYLGAGAIISSFEGSLSPEAFVCKQAFQGSEHILSSLIRNCGSGRELAERGFAKDVDYCLQLNVSSIVPVLSGNKFISFEPSLTLF</sequence>
<keyword evidence="5" id="KW-0378">Hydrolase</keyword>
<accession>A0A1V3GC08</accession>
<dbReference type="Gene3D" id="3.90.1560.10">
    <property type="entry name" value="ComB-like"/>
    <property type="match status" value="1"/>
</dbReference>
<dbReference type="RefSeq" id="WP_077359685.1">
    <property type="nucleotide sequence ID" value="NZ_MQMF01000001.1"/>
</dbReference>
<keyword evidence="6" id="KW-0460">Magnesium</keyword>
<evidence type="ECO:0000256" key="2">
    <source>
        <dbReference type="ARBA" id="ARBA00009997"/>
    </source>
</evidence>
<evidence type="ECO:0000313" key="8">
    <source>
        <dbReference type="EMBL" id="OOE14242.1"/>
    </source>
</evidence>
<evidence type="ECO:0000256" key="6">
    <source>
        <dbReference type="ARBA" id="ARBA00022842"/>
    </source>
</evidence>
<dbReference type="Pfam" id="PF04029">
    <property type="entry name" value="2-ph_phosp"/>
    <property type="match status" value="1"/>
</dbReference>
<comment type="caution">
    <text evidence="8">The sequence shown here is derived from an EMBL/GenBank/DDBJ whole genome shotgun (WGS) entry which is preliminary data.</text>
</comment>
<dbReference type="InterPro" id="IPR005238">
    <property type="entry name" value="ComB-like"/>
</dbReference>
<protein>
    <recommendedName>
        <fullName evidence="4">Probable 2-phosphosulfolactate phosphatase</fullName>
        <ecNumber evidence="3">3.1.3.71</ecNumber>
    </recommendedName>
</protein>